<keyword evidence="11" id="KW-1185">Reference proteome</keyword>
<comment type="caution">
    <text evidence="10">The sequence shown here is derived from an EMBL/GenBank/DDBJ whole genome shotgun (WGS) entry which is preliminary data.</text>
</comment>
<dbReference type="CDD" id="cd06261">
    <property type="entry name" value="TM_PBP2"/>
    <property type="match status" value="1"/>
</dbReference>
<name>A0A562IPS8_9ACTN</name>
<feature type="transmembrane region" description="Helical" evidence="8">
    <location>
        <begin position="153"/>
        <end position="174"/>
    </location>
</feature>
<dbReference type="InterPro" id="IPR010065">
    <property type="entry name" value="AA_ABC_transptr_permease_3TM"/>
</dbReference>
<feature type="transmembrane region" description="Helical" evidence="8">
    <location>
        <begin position="112"/>
        <end position="133"/>
    </location>
</feature>
<comment type="subcellular location">
    <subcellularLocation>
        <location evidence="1 8">Cell membrane</location>
        <topology evidence="1 8">Multi-pass membrane protein</topology>
    </subcellularLocation>
</comment>
<evidence type="ECO:0000256" key="8">
    <source>
        <dbReference type="RuleBase" id="RU363032"/>
    </source>
</evidence>
<dbReference type="GO" id="GO:0043190">
    <property type="term" value="C:ATP-binding cassette (ABC) transporter complex"/>
    <property type="evidence" value="ECO:0007669"/>
    <property type="project" value="InterPro"/>
</dbReference>
<keyword evidence="3" id="KW-1003">Cell membrane</keyword>
<dbReference type="InterPro" id="IPR043429">
    <property type="entry name" value="ArtM/GltK/GlnP/TcyL/YhdX-like"/>
</dbReference>
<dbReference type="PANTHER" id="PTHR30614:SF0">
    <property type="entry name" value="L-CYSTINE TRANSPORT SYSTEM PERMEASE PROTEIN TCYL"/>
    <property type="match status" value="1"/>
</dbReference>
<dbReference type="PROSITE" id="PS50928">
    <property type="entry name" value="ABC_TM1"/>
    <property type="match status" value="1"/>
</dbReference>
<dbReference type="AlphaFoldDB" id="A0A562IPS8"/>
<keyword evidence="6 8" id="KW-1133">Transmembrane helix</keyword>
<evidence type="ECO:0000256" key="2">
    <source>
        <dbReference type="ARBA" id="ARBA00022448"/>
    </source>
</evidence>
<dbReference type="RefSeq" id="WP_153360949.1">
    <property type="nucleotide sequence ID" value="NZ_ML762499.1"/>
</dbReference>
<keyword evidence="4 8" id="KW-0812">Transmembrane</keyword>
<proteinExistence type="inferred from homology"/>
<keyword evidence="5" id="KW-0029">Amino-acid transport</keyword>
<dbReference type="InterPro" id="IPR035906">
    <property type="entry name" value="MetI-like_sf"/>
</dbReference>
<evidence type="ECO:0000313" key="10">
    <source>
        <dbReference type="EMBL" id="TWH72735.1"/>
    </source>
</evidence>
<keyword evidence="2 8" id="KW-0813">Transport</keyword>
<keyword evidence="7 8" id="KW-0472">Membrane</keyword>
<organism evidence="10 11">
    <name type="scientific">Modestobacter roseus</name>
    <dbReference type="NCBI Taxonomy" id="1181884"/>
    <lineage>
        <taxon>Bacteria</taxon>
        <taxon>Bacillati</taxon>
        <taxon>Actinomycetota</taxon>
        <taxon>Actinomycetes</taxon>
        <taxon>Geodermatophilales</taxon>
        <taxon>Geodermatophilaceae</taxon>
        <taxon>Modestobacter</taxon>
    </lineage>
</organism>
<evidence type="ECO:0000259" key="9">
    <source>
        <dbReference type="PROSITE" id="PS50928"/>
    </source>
</evidence>
<evidence type="ECO:0000256" key="7">
    <source>
        <dbReference type="ARBA" id="ARBA00023136"/>
    </source>
</evidence>
<evidence type="ECO:0000256" key="1">
    <source>
        <dbReference type="ARBA" id="ARBA00004651"/>
    </source>
</evidence>
<feature type="transmembrane region" description="Helical" evidence="8">
    <location>
        <begin position="30"/>
        <end position="50"/>
    </location>
</feature>
<evidence type="ECO:0000256" key="4">
    <source>
        <dbReference type="ARBA" id="ARBA00022692"/>
    </source>
</evidence>
<feature type="transmembrane region" description="Helical" evidence="8">
    <location>
        <begin position="229"/>
        <end position="249"/>
    </location>
</feature>
<dbReference type="SUPFAM" id="SSF161098">
    <property type="entry name" value="MetI-like"/>
    <property type="match status" value="1"/>
</dbReference>
<dbReference type="GO" id="GO:0006865">
    <property type="term" value="P:amino acid transport"/>
    <property type="evidence" value="ECO:0007669"/>
    <property type="project" value="UniProtKB-KW"/>
</dbReference>
<protein>
    <submittedName>
        <fullName evidence="10">Polar amino acid transport system permease protein</fullName>
    </submittedName>
</protein>
<dbReference type="OrthoDB" id="92598at2"/>
<dbReference type="InterPro" id="IPR000515">
    <property type="entry name" value="MetI-like"/>
</dbReference>
<comment type="similarity">
    <text evidence="8">Belongs to the binding-protein-dependent transport system permease family.</text>
</comment>
<sequence>MASRTGAPADTGSRPSGLEPIAPRVRWPEFVYLAVVVVLLAMLANFVVTNDRLNLPVFWEYLFHPLVLDGLRITVILTVAGMVGGTVLGLVLTAMRLSSSPTLRAVSFTAIYISRTIPLLVQLLFWFFLASVLPRISFGIPFGPEFVSFETNAVINQLGAAIIALSLFVAGYMAEIMRSGVMSVDRGQVEAATAMGMTPLAVFRRVVFPQAARISVPPTMNQVISVLKYSSVVILIGLADLMYSVQAIYSRNFQQIPLLLVATFWYGLVVVVLTVVQSQLEKRLSTGLPRAARERMKAMEEKTDA</sequence>
<dbReference type="PANTHER" id="PTHR30614">
    <property type="entry name" value="MEMBRANE COMPONENT OF AMINO ACID ABC TRANSPORTER"/>
    <property type="match status" value="1"/>
</dbReference>
<accession>A0A562IPS8</accession>
<dbReference type="Pfam" id="PF00528">
    <property type="entry name" value="BPD_transp_1"/>
    <property type="match status" value="1"/>
</dbReference>
<feature type="transmembrane region" description="Helical" evidence="8">
    <location>
        <begin position="255"/>
        <end position="276"/>
    </location>
</feature>
<reference evidence="10 11" key="1">
    <citation type="submission" date="2019-07" db="EMBL/GenBank/DDBJ databases">
        <title>R&amp;d 2014.</title>
        <authorList>
            <person name="Klenk H.-P."/>
        </authorList>
    </citation>
    <scope>NUCLEOTIDE SEQUENCE [LARGE SCALE GENOMIC DNA]</scope>
    <source>
        <strain evidence="10 11">DSM 45764</strain>
    </source>
</reference>
<dbReference type="GO" id="GO:0022857">
    <property type="term" value="F:transmembrane transporter activity"/>
    <property type="evidence" value="ECO:0007669"/>
    <property type="project" value="InterPro"/>
</dbReference>
<feature type="transmembrane region" description="Helical" evidence="8">
    <location>
        <begin position="70"/>
        <end position="92"/>
    </location>
</feature>
<evidence type="ECO:0000256" key="3">
    <source>
        <dbReference type="ARBA" id="ARBA00022475"/>
    </source>
</evidence>
<evidence type="ECO:0000256" key="6">
    <source>
        <dbReference type="ARBA" id="ARBA00022989"/>
    </source>
</evidence>
<evidence type="ECO:0000256" key="5">
    <source>
        <dbReference type="ARBA" id="ARBA00022970"/>
    </source>
</evidence>
<dbReference type="NCBIfam" id="TIGR01726">
    <property type="entry name" value="HEQRo_perm_3TM"/>
    <property type="match status" value="1"/>
</dbReference>
<dbReference type="Gene3D" id="1.10.3720.10">
    <property type="entry name" value="MetI-like"/>
    <property type="match status" value="1"/>
</dbReference>
<feature type="domain" description="ABC transmembrane type-1" evidence="9">
    <location>
        <begin position="71"/>
        <end position="277"/>
    </location>
</feature>
<dbReference type="EMBL" id="VLKF01000001">
    <property type="protein sequence ID" value="TWH72735.1"/>
    <property type="molecule type" value="Genomic_DNA"/>
</dbReference>
<dbReference type="Proteomes" id="UP000321490">
    <property type="component" value="Unassembled WGS sequence"/>
</dbReference>
<gene>
    <name evidence="10" type="ORF">JD78_01257</name>
</gene>
<evidence type="ECO:0000313" key="11">
    <source>
        <dbReference type="Proteomes" id="UP000321490"/>
    </source>
</evidence>